<keyword evidence="3" id="KW-0067">ATP-binding</keyword>
<dbReference type="Gene3D" id="3.30.230.10">
    <property type="match status" value="1"/>
</dbReference>
<evidence type="ECO:0000256" key="1">
    <source>
        <dbReference type="ARBA" id="ARBA00006354"/>
    </source>
</evidence>
<dbReference type="InterPro" id="IPR014721">
    <property type="entry name" value="Ribsml_uS5_D2-typ_fold_subgr"/>
</dbReference>
<evidence type="ECO:0000313" key="5">
    <source>
        <dbReference type="EMBL" id="EHQ01333.1"/>
    </source>
</evidence>
<evidence type="ECO:0000256" key="3">
    <source>
        <dbReference type="ARBA" id="ARBA00022840"/>
    </source>
</evidence>
<dbReference type="InterPro" id="IPR020568">
    <property type="entry name" value="Ribosomal_Su5_D2-typ_SF"/>
</dbReference>
<dbReference type="eggNOG" id="COG0606">
    <property type="taxonomic scope" value="Bacteria"/>
</dbReference>
<dbReference type="SUPFAM" id="SSF54211">
    <property type="entry name" value="Ribosomal protein S5 domain 2-like"/>
    <property type="match status" value="1"/>
</dbReference>
<dbReference type="InterPro" id="IPR004482">
    <property type="entry name" value="Mg_chelat-rel"/>
</dbReference>
<dbReference type="PANTHER" id="PTHR32039:SF7">
    <property type="entry name" value="COMPETENCE PROTEIN COMM"/>
    <property type="match status" value="1"/>
</dbReference>
<dbReference type="InterPro" id="IPR000523">
    <property type="entry name" value="Mg_chelatse_chII-like_cat_dom"/>
</dbReference>
<dbReference type="PRINTS" id="PR01657">
    <property type="entry name" value="MCMFAMILY"/>
</dbReference>
<dbReference type="Pfam" id="PF01078">
    <property type="entry name" value="Mg_chelatase"/>
    <property type="match status" value="1"/>
</dbReference>
<dbReference type="Pfam" id="PF13335">
    <property type="entry name" value="Mg_chelatase_C"/>
    <property type="match status" value="1"/>
</dbReference>
<dbReference type="Pfam" id="PF13541">
    <property type="entry name" value="ChlI"/>
    <property type="match status" value="1"/>
</dbReference>
<evidence type="ECO:0000259" key="4">
    <source>
        <dbReference type="SMART" id="SM00382"/>
    </source>
</evidence>
<dbReference type="NCBIfam" id="TIGR00368">
    <property type="entry name" value="YifB family Mg chelatase-like AAA ATPase"/>
    <property type="match status" value="1"/>
</dbReference>
<reference evidence="6" key="1">
    <citation type="journal article" date="2012" name="Stand. Genomic Sci.">
        <title>Genome sequence of the Antarctic rhodopsins-containing flavobacterium Gillisia limnaea type strain (R-8282(T)).</title>
        <authorList>
            <person name="Riedel T."/>
            <person name="Held B."/>
            <person name="Nolan M."/>
            <person name="Lucas S."/>
            <person name="Lapidus A."/>
            <person name="Tice H."/>
            <person name="Del Rio T.G."/>
            <person name="Cheng J.F."/>
            <person name="Han C."/>
            <person name="Tapia R."/>
            <person name="Goodwin L.A."/>
            <person name="Pitluck S."/>
            <person name="Liolios K."/>
            <person name="Mavromatis K."/>
            <person name="Pagani I."/>
            <person name="Ivanova N."/>
            <person name="Mikhailova N."/>
            <person name="Pati A."/>
            <person name="Chen A."/>
            <person name="Palaniappan K."/>
            <person name="Land M."/>
            <person name="Rohde M."/>
            <person name="Tindall B.J."/>
            <person name="Detter J.C."/>
            <person name="Goker M."/>
            <person name="Bristow J."/>
            <person name="Eisen J.A."/>
            <person name="Markowitz V."/>
            <person name="Hugenholtz P."/>
            <person name="Kyrpides N.C."/>
            <person name="Klenk H.P."/>
            <person name="Woyke T."/>
        </authorList>
    </citation>
    <scope>NUCLEOTIDE SEQUENCE [LARGE SCALE GENOMIC DNA]</scope>
    <source>
        <strain evidence="6">DSM 15749 / LMG 21470 / R-8282</strain>
    </source>
</reference>
<dbReference type="STRING" id="865937.Gilli_0621"/>
<comment type="similarity">
    <text evidence="1">Belongs to the Mg-chelatase subunits D/I family. ComM subfamily.</text>
</comment>
<gene>
    <name evidence="5" type="ORF">Gilli_0621</name>
</gene>
<dbReference type="Proteomes" id="UP000003844">
    <property type="component" value="Unassembled WGS sequence"/>
</dbReference>
<dbReference type="EMBL" id="JH594606">
    <property type="protein sequence ID" value="EHQ01333.1"/>
    <property type="molecule type" value="Genomic_DNA"/>
</dbReference>
<dbReference type="SMART" id="SM00382">
    <property type="entry name" value="AAA"/>
    <property type="match status" value="1"/>
</dbReference>
<dbReference type="HOGENOM" id="CLU_026145_1_0_10"/>
<evidence type="ECO:0000313" key="6">
    <source>
        <dbReference type="Proteomes" id="UP000003844"/>
    </source>
</evidence>
<dbReference type="InterPro" id="IPR001208">
    <property type="entry name" value="MCM_dom"/>
</dbReference>
<dbReference type="GO" id="GO:0005524">
    <property type="term" value="F:ATP binding"/>
    <property type="evidence" value="ECO:0007669"/>
    <property type="project" value="UniProtKB-KW"/>
</dbReference>
<dbReference type="AlphaFoldDB" id="H2BRL8"/>
<dbReference type="InterPro" id="IPR045006">
    <property type="entry name" value="CHLI-like"/>
</dbReference>
<keyword evidence="6" id="KW-1185">Reference proteome</keyword>
<dbReference type="InterPro" id="IPR027417">
    <property type="entry name" value="P-loop_NTPase"/>
</dbReference>
<dbReference type="RefSeq" id="WP_006987657.1">
    <property type="nucleotide sequence ID" value="NZ_JH594606.1"/>
</dbReference>
<feature type="domain" description="AAA+ ATPase" evidence="4">
    <location>
        <begin position="213"/>
        <end position="396"/>
    </location>
</feature>
<dbReference type="InterPro" id="IPR003593">
    <property type="entry name" value="AAA+_ATPase"/>
</dbReference>
<evidence type="ECO:0000256" key="2">
    <source>
        <dbReference type="ARBA" id="ARBA00022741"/>
    </source>
</evidence>
<sequence>MLVKVYGSAVFGVEATTITVEVNVVPGIAFYLVGLPDSAIKESSYRIAAALQNNSYNFPGKKITINMAPADLRKEGSAYDLTLALGILAASGQINHSTIGEYIIMGELSLDGSLQPIKGALPIAIKAKEEGFKGFILPKQNVKEAAIVSDLEVYGVSNITEVIRFFDKNVPLERTEINVREEFYNDLEHLEHDFADVKGQESIKRCMEIAAAGGHNIILIGPPGAGKTMLAKRLPSILPPMTIREALETTKIHSVVGKVKENVGLMSQRPFRSPHHTISDVALVGGGAYPQPGEISLSHNGVLFLDELPEFKRGVLEVLRQPLEDREVTISRAKFTVTYPSSFMLVASMNPSPSGFFNDPGSPMTSSPAEMQRYLGRISGPLLDRIDIHIEVTPVPFEKLSEERNGETSHEIRKRVTRARQVQTLRFDDNEKVHYNAQMNVKQIREFCQLEESSKQLLKTAMERLNLSARAYDRILKVARTIADLEETENIQGSHISEAIQYRSLDREGWLG</sequence>
<dbReference type="OrthoDB" id="9813147at2"/>
<name>H2BRL8_GILLR</name>
<dbReference type="SUPFAM" id="SSF52540">
    <property type="entry name" value="P-loop containing nucleoside triphosphate hydrolases"/>
    <property type="match status" value="1"/>
</dbReference>
<proteinExistence type="inferred from homology"/>
<protein>
    <submittedName>
        <fullName evidence="5">Mg chelatase, subunit ChlI</fullName>
    </submittedName>
</protein>
<dbReference type="PANTHER" id="PTHR32039">
    <property type="entry name" value="MAGNESIUM-CHELATASE SUBUNIT CHLI"/>
    <property type="match status" value="1"/>
</dbReference>
<organism evidence="5 6">
    <name type="scientific">Gillisia limnaea (strain DSM 15749 / LMG 21470 / R-8282)</name>
    <dbReference type="NCBI Taxonomy" id="865937"/>
    <lineage>
        <taxon>Bacteria</taxon>
        <taxon>Pseudomonadati</taxon>
        <taxon>Bacteroidota</taxon>
        <taxon>Flavobacteriia</taxon>
        <taxon>Flavobacteriales</taxon>
        <taxon>Flavobacteriaceae</taxon>
        <taxon>Gillisia</taxon>
    </lineage>
</organism>
<dbReference type="Gene3D" id="3.40.50.300">
    <property type="entry name" value="P-loop containing nucleotide triphosphate hydrolases"/>
    <property type="match status" value="1"/>
</dbReference>
<dbReference type="GO" id="GO:0003677">
    <property type="term" value="F:DNA binding"/>
    <property type="evidence" value="ECO:0007669"/>
    <property type="project" value="InterPro"/>
</dbReference>
<dbReference type="InterPro" id="IPR025158">
    <property type="entry name" value="Mg_chelat-rel_C"/>
</dbReference>
<accession>H2BRL8</accession>
<keyword evidence="2" id="KW-0547">Nucleotide-binding</keyword>